<accession>A0A1F6A3D3</accession>
<reference evidence="1 2" key="1">
    <citation type="journal article" date="2016" name="Nat. Commun.">
        <title>Thousands of microbial genomes shed light on interconnected biogeochemical processes in an aquifer system.</title>
        <authorList>
            <person name="Anantharaman K."/>
            <person name="Brown C.T."/>
            <person name="Hug L.A."/>
            <person name="Sharon I."/>
            <person name="Castelle C.J."/>
            <person name="Probst A.J."/>
            <person name="Thomas B.C."/>
            <person name="Singh A."/>
            <person name="Wilkins M.J."/>
            <person name="Karaoz U."/>
            <person name="Brodie E.L."/>
            <person name="Williams K.H."/>
            <person name="Hubbard S.S."/>
            <person name="Banfield J.F."/>
        </authorList>
    </citation>
    <scope>NUCLEOTIDE SEQUENCE [LARGE SCALE GENOMIC DNA]</scope>
</reference>
<comment type="caution">
    <text evidence="1">The sequence shown here is derived from an EMBL/GenBank/DDBJ whole genome shotgun (WGS) entry which is preliminary data.</text>
</comment>
<sequence>MSGRVRAQLNSSQLRNRLKLRSLASETKLLQAHPEAKKFYERLGLRPGRIREHAARIMASGALAGTLLLSAHSAVPVQGQRGQLEAQKNEVVNLGVLQDQLGKTLQEILPAVGNWVLNRDQEEKISEEIEKMYGVKAVAELEGNRLNNSYGRMGAEQHLPRYPGDTVYEHRDLIEKGITPGLGGWGYFAPSRNQMTPELVETEKWYVAVQTLYLPDWNIRTEELAKWYKYRHVLVVNPANGKAVVAAVADAGPAAFTGKHFGGSPEMMQYLGINYGRQNHPVVLFFVNDPNKEIPLGPLEYNLEKNKEYLKSQV</sequence>
<organism evidence="1 2">
    <name type="scientific">Candidatus Gottesmanbacteria bacterium RIFCSPHIGHO2_01_FULL_47_48</name>
    <dbReference type="NCBI Taxonomy" id="1798381"/>
    <lineage>
        <taxon>Bacteria</taxon>
        <taxon>Candidatus Gottesmaniibacteriota</taxon>
    </lineage>
</organism>
<dbReference type="AlphaFoldDB" id="A0A1F6A3D3"/>
<name>A0A1F6A3D3_9BACT</name>
<dbReference type="EMBL" id="MFJK01000010">
    <property type="protein sequence ID" value="OGG19054.1"/>
    <property type="molecule type" value="Genomic_DNA"/>
</dbReference>
<proteinExistence type="predicted"/>
<evidence type="ECO:0000313" key="1">
    <source>
        <dbReference type="EMBL" id="OGG19054.1"/>
    </source>
</evidence>
<dbReference type="STRING" id="1798381.A2721_00635"/>
<dbReference type="Proteomes" id="UP000177871">
    <property type="component" value="Unassembled WGS sequence"/>
</dbReference>
<protein>
    <submittedName>
        <fullName evidence="1">Uncharacterized protein</fullName>
    </submittedName>
</protein>
<evidence type="ECO:0000313" key="2">
    <source>
        <dbReference type="Proteomes" id="UP000177871"/>
    </source>
</evidence>
<gene>
    <name evidence="1" type="ORF">A2721_00635</name>
</gene>